<dbReference type="Gene3D" id="1.10.10.10">
    <property type="entry name" value="Winged helix-like DNA-binding domain superfamily/Winged helix DNA-binding domain"/>
    <property type="match status" value="1"/>
</dbReference>
<reference evidence="9 10" key="1">
    <citation type="submission" date="2023-09" db="EMBL/GenBank/DDBJ databases">
        <title>Complete Genome and Methylome dissection of Bacillus brevis NEB573 original source of BbsI restriction endonuclease.</title>
        <authorList>
            <person name="Fomenkov A."/>
            <person name="Roberts R.D."/>
        </authorList>
    </citation>
    <scope>NUCLEOTIDE SEQUENCE [LARGE SCALE GENOMIC DNA]</scope>
    <source>
        <strain evidence="9 10">NEB573</strain>
    </source>
</reference>
<dbReference type="SMART" id="SM00421">
    <property type="entry name" value="HTH_LUXR"/>
    <property type="match status" value="1"/>
</dbReference>
<evidence type="ECO:0000256" key="6">
    <source>
        <dbReference type="PROSITE-ProRule" id="PRU00169"/>
    </source>
</evidence>
<feature type="modified residue" description="4-aspartylphosphate" evidence="6">
    <location>
        <position position="54"/>
    </location>
</feature>
<evidence type="ECO:0000313" key="9">
    <source>
        <dbReference type="EMBL" id="WNC13657.1"/>
    </source>
</evidence>
<keyword evidence="3" id="KW-0805">Transcription regulation</keyword>
<evidence type="ECO:0000259" key="8">
    <source>
        <dbReference type="PROSITE" id="PS50110"/>
    </source>
</evidence>
<dbReference type="Gene3D" id="6.10.250.690">
    <property type="match status" value="1"/>
</dbReference>
<dbReference type="Pfam" id="PF00072">
    <property type="entry name" value="Response_reg"/>
    <property type="match status" value="1"/>
</dbReference>
<dbReference type="SUPFAM" id="SSF52172">
    <property type="entry name" value="CheY-like"/>
    <property type="match status" value="1"/>
</dbReference>
<evidence type="ECO:0000256" key="4">
    <source>
        <dbReference type="ARBA" id="ARBA00023125"/>
    </source>
</evidence>
<keyword evidence="5" id="KW-0804">Transcription</keyword>
<protein>
    <submittedName>
        <fullName evidence="9">Response regulator transcription factor</fullName>
    </submittedName>
</protein>
<dbReference type="SUPFAM" id="SSF46894">
    <property type="entry name" value="C-terminal effector domain of the bipartite response regulators"/>
    <property type="match status" value="1"/>
</dbReference>
<dbReference type="PRINTS" id="PR00038">
    <property type="entry name" value="HTHLUXR"/>
</dbReference>
<dbReference type="PANTHER" id="PTHR48111">
    <property type="entry name" value="REGULATOR OF RPOS"/>
    <property type="match status" value="1"/>
</dbReference>
<evidence type="ECO:0000256" key="1">
    <source>
        <dbReference type="ARBA" id="ARBA00022553"/>
    </source>
</evidence>
<dbReference type="Pfam" id="PF00196">
    <property type="entry name" value="GerE"/>
    <property type="match status" value="1"/>
</dbReference>
<dbReference type="RefSeq" id="WP_310765205.1">
    <property type="nucleotide sequence ID" value="NZ_CP134050.1"/>
</dbReference>
<evidence type="ECO:0000313" key="10">
    <source>
        <dbReference type="Proteomes" id="UP001256827"/>
    </source>
</evidence>
<dbReference type="PANTHER" id="PTHR48111:SF1">
    <property type="entry name" value="TWO-COMPONENT RESPONSE REGULATOR ORR33"/>
    <property type="match status" value="1"/>
</dbReference>
<dbReference type="SMART" id="SM00448">
    <property type="entry name" value="REC"/>
    <property type="match status" value="1"/>
</dbReference>
<feature type="domain" description="Response regulatory" evidence="8">
    <location>
        <begin position="5"/>
        <end position="119"/>
    </location>
</feature>
<dbReference type="CDD" id="cd06170">
    <property type="entry name" value="LuxR_C_like"/>
    <property type="match status" value="1"/>
</dbReference>
<evidence type="ECO:0000256" key="5">
    <source>
        <dbReference type="ARBA" id="ARBA00023163"/>
    </source>
</evidence>
<accession>A0ABY9T0N9</accession>
<sequence>MDKPVIMLVEDDPSIRELVGLYLMANDYEVREAGDISQAQAMLQHEHPDFMILDVLLPDGTGFELCRTLRQNGSEVPMLFLTCKNDTEDIVSGLELGGDDYMTKPFDPLILVSRIKAHMRRQAKQEKKEKAQPVQAEWIEPLTKREKEILSLIKAGFTNQEIAQHYQISLGTVKGYNNQLFSKLGAKNRTHAIMLATERGILPGT</sequence>
<organism evidence="9 10">
    <name type="scientific">Brevibacillus brevis</name>
    <name type="common">Bacillus brevis</name>
    <dbReference type="NCBI Taxonomy" id="1393"/>
    <lineage>
        <taxon>Bacteria</taxon>
        <taxon>Bacillati</taxon>
        <taxon>Bacillota</taxon>
        <taxon>Bacilli</taxon>
        <taxon>Bacillales</taxon>
        <taxon>Paenibacillaceae</taxon>
        <taxon>Brevibacillus</taxon>
    </lineage>
</organism>
<feature type="domain" description="HTH luxR-type" evidence="7">
    <location>
        <begin position="135"/>
        <end position="200"/>
    </location>
</feature>
<dbReference type="Proteomes" id="UP001256827">
    <property type="component" value="Chromosome"/>
</dbReference>
<dbReference type="PROSITE" id="PS50043">
    <property type="entry name" value="HTH_LUXR_2"/>
    <property type="match status" value="1"/>
</dbReference>
<gene>
    <name evidence="9" type="ORF">RGB73_23670</name>
</gene>
<dbReference type="InterPro" id="IPR036388">
    <property type="entry name" value="WH-like_DNA-bd_sf"/>
</dbReference>
<keyword evidence="10" id="KW-1185">Reference proteome</keyword>
<dbReference type="InterPro" id="IPR016032">
    <property type="entry name" value="Sig_transdc_resp-reg_C-effctor"/>
</dbReference>
<dbReference type="EMBL" id="CP134050">
    <property type="protein sequence ID" value="WNC13657.1"/>
    <property type="molecule type" value="Genomic_DNA"/>
</dbReference>
<dbReference type="InterPro" id="IPR011006">
    <property type="entry name" value="CheY-like_superfamily"/>
</dbReference>
<keyword evidence="4" id="KW-0238">DNA-binding</keyword>
<dbReference type="InterPro" id="IPR039420">
    <property type="entry name" value="WalR-like"/>
</dbReference>
<keyword evidence="2" id="KW-0902">Two-component regulatory system</keyword>
<proteinExistence type="predicted"/>
<evidence type="ECO:0000256" key="2">
    <source>
        <dbReference type="ARBA" id="ARBA00023012"/>
    </source>
</evidence>
<keyword evidence="1 6" id="KW-0597">Phosphoprotein</keyword>
<evidence type="ECO:0000259" key="7">
    <source>
        <dbReference type="PROSITE" id="PS50043"/>
    </source>
</evidence>
<evidence type="ECO:0000256" key="3">
    <source>
        <dbReference type="ARBA" id="ARBA00023015"/>
    </source>
</evidence>
<name>A0ABY9T0N9_BREBE</name>
<dbReference type="PROSITE" id="PS50110">
    <property type="entry name" value="RESPONSE_REGULATORY"/>
    <property type="match status" value="1"/>
</dbReference>
<dbReference type="CDD" id="cd17574">
    <property type="entry name" value="REC_OmpR"/>
    <property type="match status" value="1"/>
</dbReference>
<dbReference type="Gene3D" id="3.40.50.2300">
    <property type="match status" value="1"/>
</dbReference>
<dbReference type="InterPro" id="IPR001789">
    <property type="entry name" value="Sig_transdc_resp-reg_receiver"/>
</dbReference>
<dbReference type="InterPro" id="IPR000792">
    <property type="entry name" value="Tscrpt_reg_LuxR_C"/>
</dbReference>